<gene>
    <name evidence="2" type="ORF">BINO364_LOCUS8728</name>
</gene>
<keyword evidence="1" id="KW-1133">Transmembrane helix</keyword>
<evidence type="ECO:0000313" key="3">
    <source>
        <dbReference type="Proteomes" id="UP000838878"/>
    </source>
</evidence>
<protein>
    <submittedName>
        <fullName evidence="2">Uncharacterized protein</fullName>
    </submittedName>
</protein>
<reference evidence="2" key="1">
    <citation type="submission" date="2021-12" db="EMBL/GenBank/DDBJ databases">
        <authorList>
            <person name="Martin H S."/>
        </authorList>
    </citation>
    <scope>NUCLEOTIDE SEQUENCE</scope>
</reference>
<feature type="non-terminal residue" evidence="2">
    <location>
        <position position="263"/>
    </location>
</feature>
<sequence>MNQYETERRLGWCYGLLTVLLAISVICIAVPYNHWRATLDVCPGSWLENLSCGCIFYGVSTFQYFNGGRNSYCLYSIFAPLPLIVYALIMTLFHMYRVCINNIGQYEGEKSTTVEEIEGETIIVSSRARTSQKDDAVIYCWIPTSCIAAVFAIYNIIHTAIMTDGFFKTCLQYRGYLVRELHATGDHATAIHFRLTCQAIFDFMDYIQKDAPNSRRGDFINTGIALQIALLTSWLSVFLWIVVVIHTAIRAYKERNVLTCCGK</sequence>
<dbReference type="Proteomes" id="UP000838878">
    <property type="component" value="Chromosome 3"/>
</dbReference>
<organism evidence="2 3">
    <name type="scientific">Brenthis ino</name>
    <name type="common">lesser marbled fritillary</name>
    <dbReference type="NCBI Taxonomy" id="405034"/>
    <lineage>
        <taxon>Eukaryota</taxon>
        <taxon>Metazoa</taxon>
        <taxon>Ecdysozoa</taxon>
        <taxon>Arthropoda</taxon>
        <taxon>Hexapoda</taxon>
        <taxon>Insecta</taxon>
        <taxon>Pterygota</taxon>
        <taxon>Neoptera</taxon>
        <taxon>Endopterygota</taxon>
        <taxon>Lepidoptera</taxon>
        <taxon>Glossata</taxon>
        <taxon>Ditrysia</taxon>
        <taxon>Papilionoidea</taxon>
        <taxon>Nymphalidae</taxon>
        <taxon>Heliconiinae</taxon>
        <taxon>Argynnini</taxon>
        <taxon>Brenthis</taxon>
    </lineage>
</organism>
<dbReference type="EMBL" id="OV170223">
    <property type="protein sequence ID" value="CAH0722840.1"/>
    <property type="molecule type" value="Genomic_DNA"/>
</dbReference>
<feature type="transmembrane region" description="Helical" evidence="1">
    <location>
        <begin position="136"/>
        <end position="157"/>
    </location>
</feature>
<dbReference type="AlphaFoldDB" id="A0A8J9VAB9"/>
<feature type="transmembrane region" description="Helical" evidence="1">
    <location>
        <begin position="224"/>
        <end position="245"/>
    </location>
</feature>
<name>A0A8J9VAB9_9NEOP</name>
<keyword evidence="1" id="KW-0472">Membrane</keyword>
<evidence type="ECO:0000313" key="2">
    <source>
        <dbReference type="EMBL" id="CAH0722840.1"/>
    </source>
</evidence>
<keyword evidence="1" id="KW-0812">Transmembrane</keyword>
<evidence type="ECO:0000256" key="1">
    <source>
        <dbReference type="SAM" id="Phobius"/>
    </source>
</evidence>
<feature type="transmembrane region" description="Helical" evidence="1">
    <location>
        <begin position="12"/>
        <end position="32"/>
    </location>
</feature>
<keyword evidence="3" id="KW-1185">Reference proteome</keyword>
<proteinExistence type="predicted"/>
<dbReference type="OrthoDB" id="8186944at2759"/>
<feature type="transmembrane region" description="Helical" evidence="1">
    <location>
        <begin position="74"/>
        <end position="93"/>
    </location>
</feature>
<accession>A0A8J9VAB9</accession>